<evidence type="ECO:0000256" key="1">
    <source>
        <dbReference type="ARBA" id="ARBA00022737"/>
    </source>
</evidence>
<keyword evidence="1" id="KW-0677">Repeat</keyword>
<dbReference type="Pfam" id="PF13431">
    <property type="entry name" value="TPR_17"/>
    <property type="match status" value="1"/>
</dbReference>
<feature type="non-terminal residue" evidence="3">
    <location>
        <position position="169"/>
    </location>
</feature>
<dbReference type="Gene3D" id="1.25.40.10">
    <property type="entry name" value="Tetratricopeptide repeat domain"/>
    <property type="match status" value="1"/>
</dbReference>
<dbReference type="AlphaFoldDB" id="A0A382DJN4"/>
<dbReference type="PANTHER" id="PTHR44943">
    <property type="entry name" value="CELLULOSE SYNTHASE OPERON PROTEIN C"/>
    <property type="match status" value="1"/>
</dbReference>
<evidence type="ECO:0000256" key="2">
    <source>
        <dbReference type="ARBA" id="ARBA00022803"/>
    </source>
</evidence>
<accession>A0A382DJN4</accession>
<dbReference type="InterPro" id="IPR051685">
    <property type="entry name" value="Ycf3/AcsC/BcsC/TPR_MFPF"/>
</dbReference>
<dbReference type="PROSITE" id="PS50005">
    <property type="entry name" value="TPR"/>
    <property type="match status" value="1"/>
</dbReference>
<name>A0A382DJN4_9ZZZZ</name>
<dbReference type="Pfam" id="PF14559">
    <property type="entry name" value="TPR_19"/>
    <property type="match status" value="1"/>
</dbReference>
<dbReference type="PANTHER" id="PTHR44943:SF4">
    <property type="entry name" value="TPR REPEAT-CONTAINING PROTEIN MJ0798"/>
    <property type="match status" value="1"/>
</dbReference>
<protein>
    <submittedName>
        <fullName evidence="3">Uncharacterized protein</fullName>
    </submittedName>
</protein>
<dbReference type="SUPFAM" id="SSF48452">
    <property type="entry name" value="TPR-like"/>
    <property type="match status" value="1"/>
</dbReference>
<evidence type="ECO:0000313" key="3">
    <source>
        <dbReference type="EMBL" id="SVB38608.1"/>
    </source>
</evidence>
<reference evidence="3" key="1">
    <citation type="submission" date="2018-05" db="EMBL/GenBank/DDBJ databases">
        <authorList>
            <person name="Lanie J.A."/>
            <person name="Ng W.-L."/>
            <person name="Kazmierczak K.M."/>
            <person name="Andrzejewski T.M."/>
            <person name="Davidsen T.M."/>
            <person name="Wayne K.J."/>
            <person name="Tettelin H."/>
            <person name="Glass J.I."/>
            <person name="Rusch D."/>
            <person name="Podicherti R."/>
            <person name="Tsui H.-C.T."/>
            <person name="Winkler M.E."/>
        </authorList>
    </citation>
    <scope>NUCLEOTIDE SEQUENCE</scope>
</reference>
<sequence length="169" mass="19415">MKESDDNSEKIPELFLKNKKNIETPKSTRKIKASDRKVAKKEEGGLVDADYNRKKLFSKGINLMADEKLEDASHIFQMILRIDPNDVNALLKLGYARFHLEDYTESMKAYDKVLDIDVTNADAWNLKSLIFYERKIYGKALDCADKAIDSDPTFGMAWYNRACYLSMLG</sequence>
<keyword evidence="2" id="KW-0802">TPR repeat</keyword>
<dbReference type="EMBL" id="UINC01039719">
    <property type="protein sequence ID" value="SVB38608.1"/>
    <property type="molecule type" value="Genomic_DNA"/>
</dbReference>
<gene>
    <name evidence="3" type="ORF">METZ01_LOCUS191462</name>
</gene>
<dbReference type="InterPro" id="IPR019734">
    <property type="entry name" value="TPR_rpt"/>
</dbReference>
<dbReference type="InterPro" id="IPR011990">
    <property type="entry name" value="TPR-like_helical_dom_sf"/>
</dbReference>
<organism evidence="3">
    <name type="scientific">marine metagenome</name>
    <dbReference type="NCBI Taxonomy" id="408172"/>
    <lineage>
        <taxon>unclassified sequences</taxon>
        <taxon>metagenomes</taxon>
        <taxon>ecological metagenomes</taxon>
    </lineage>
</organism>
<proteinExistence type="predicted"/>
<dbReference type="SMART" id="SM00028">
    <property type="entry name" value="TPR"/>
    <property type="match status" value="3"/>
</dbReference>